<dbReference type="FunFam" id="3.30.40.10:FF:000290">
    <property type="entry name" value="probable E3 ubiquitin-protein ligase TRIM8"/>
    <property type="match status" value="1"/>
</dbReference>
<evidence type="ECO:0000256" key="4">
    <source>
        <dbReference type="ARBA" id="ARBA00012483"/>
    </source>
</evidence>
<evidence type="ECO:0000256" key="10">
    <source>
        <dbReference type="ARBA" id="ARBA00022786"/>
    </source>
</evidence>
<keyword evidence="5" id="KW-0399">Innate immunity</keyword>
<dbReference type="GO" id="GO:0008270">
    <property type="term" value="F:zinc ion binding"/>
    <property type="evidence" value="ECO:0007669"/>
    <property type="project" value="UniProtKB-KW"/>
</dbReference>
<proteinExistence type="inferred from homology"/>
<dbReference type="GeneTree" id="ENSGT00940000157919"/>
<evidence type="ECO:0000259" key="23">
    <source>
        <dbReference type="PROSITE" id="PS50089"/>
    </source>
</evidence>
<evidence type="ECO:0000256" key="17">
    <source>
        <dbReference type="ARBA" id="ARBA00075511"/>
    </source>
</evidence>
<dbReference type="OrthoDB" id="1630758at2759"/>
<feature type="coiled-coil region" evidence="22">
    <location>
        <begin position="197"/>
        <end position="249"/>
    </location>
</feature>
<evidence type="ECO:0000256" key="12">
    <source>
        <dbReference type="ARBA" id="ARBA00022859"/>
    </source>
</evidence>
<keyword evidence="7" id="KW-0479">Metal-binding</keyword>
<dbReference type="GO" id="GO:0061630">
    <property type="term" value="F:ubiquitin protein ligase activity"/>
    <property type="evidence" value="ECO:0007669"/>
    <property type="project" value="UniProtKB-EC"/>
</dbReference>
<name>A0A3B4FNU7_9CICH</name>
<dbReference type="PROSITE" id="PS00518">
    <property type="entry name" value="ZF_RING_1"/>
    <property type="match status" value="1"/>
</dbReference>
<dbReference type="Gene3D" id="3.30.40.10">
    <property type="entry name" value="Zinc/RING finger domain, C3HC4 (zinc finger)"/>
    <property type="match status" value="1"/>
</dbReference>
<sequence>MDASWKNCFEEELLCPICLNVFDEPIQLPCKHNFCKGCISEAWAKDTAAVRCPECNHDYDQKPTLEKNFKLANIVKRFNALNTEKAPPVLHCVLCRRGPPLPVRKVCLRCKEPCCQTHIQTHLQQPCAAPGHLLVDAEELSAWTCPSHEEYRLLHCEEEQVALCPFCCISHCTNQRHTVCDVDTQRIQMQAMLMRQQDRLEGRVQNIDEHLNKLESDKTLMKDAVSELKERARAQYQRMHALLEANQAETMQMLESTYNSYVRKNSQQVLQLNERRHEAEKLLSSVQTFFQKAGSLNFMKNTKPYQLLMDRSNSHLNSIIPPVRVGQLHSHHLLSDLSTKEKNLRKMLEEPFNESPLLEIVQSHSSSASSQLGTSSGIQKRKYSMAFLEANPENSQNPPPLLYSSKKPFLANQGHRASSVYASEVLSQNPHTGPGHSRLLDTSAHHMVGLGSSSSHHSGTIFPSSHFSSVGASQQAMYEGRKVLMCTCCSRAPAACARPPYPASDTFPSVTSQEFAPHAPLPASQPLQHFPMRGLMETSQTARHAEFYGLYGQSSTKHYGTK</sequence>
<evidence type="ECO:0000256" key="18">
    <source>
        <dbReference type="ARBA" id="ARBA00075537"/>
    </source>
</evidence>
<evidence type="ECO:0000256" key="3">
    <source>
        <dbReference type="ARBA" id="ARBA00008518"/>
    </source>
</evidence>
<evidence type="ECO:0000256" key="20">
    <source>
        <dbReference type="ARBA" id="ARBA00083988"/>
    </source>
</evidence>
<keyword evidence="9 21" id="KW-0863">Zinc-finger</keyword>
<evidence type="ECO:0000256" key="11">
    <source>
        <dbReference type="ARBA" id="ARBA00022833"/>
    </source>
</evidence>
<dbReference type="InterPro" id="IPR013083">
    <property type="entry name" value="Znf_RING/FYVE/PHD"/>
</dbReference>
<evidence type="ECO:0000256" key="21">
    <source>
        <dbReference type="PROSITE-ProRule" id="PRU00175"/>
    </source>
</evidence>
<evidence type="ECO:0000256" key="14">
    <source>
        <dbReference type="ARBA" id="ARBA00055398"/>
    </source>
</evidence>
<protein>
    <recommendedName>
        <fullName evidence="16">E3 ubiquitin-protein ligase TRIM8</fullName>
        <ecNumber evidence="4">2.3.2.27</ecNumber>
    </recommendedName>
    <alternativeName>
        <fullName evidence="17">Glioblastoma-expressed RING finger protein</fullName>
    </alternativeName>
    <alternativeName>
        <fullName evidence="18">RING finger protein 27</fullName>
    </alternativeName>
    <alternativeName>
        <fullName evidence="20">RING-type E3 ubiquitin transferase TRIM8</fullName>
    </alternativeName>
    <alternativeName>
        <fullName evidence="19">Tripartite motif-containing protein 8</fullName>
    </alternativeName>
</protein>
<dbReference type="InterPro" id="IPR001841">
    <property type="entry name" value="Znf_RING"/>
</dbReference>
<evidence type="ECO:0000256" key="8">
    <source>
        <dbReference type="ARBA" id="ARBA00022737"/>
    </source>
</evidence>
<dbReference type="GO" id="GO:0005829">
    <property type="term" value="C:cytosol"/>
    <property type="evidence" value="ECO:0007669"/>
    <property type="project" value="UniProtKB-ARBA"/>
</dbReference>
<evidence type="ECO:0000256" key="22">
    <source>
        <dbReference type="SAM" id="Coils"/>
    </source>
</evidence>
<evidence type="ECO:0000313" key="25">
    <source>
        <dbReference type="Proteomes" id="UP000695023"/>
    </source>
</evidence>
<evidence type="ECO:0000256" key="7">
    <source>
        <dbReference type="ARBA" id="ARBA00022723"/>
    </source>
</evidence>
<dbReference type="InterPro" id="IPR051051">
    <property type="entry name" value="E3_ubiq-ligase_TRIM/RNF"/>
</dbReference>
<keyword evidence="8" id="KW-0677">Repeat</keyword>
<comment type="catalytic activity">
    <reaction evidence="1">
        <text>S-ubiquitinyl-[E2 ubiquitin-conjugating enzyme]-L-cysteine + [acceptor protein]-L-lysine = [E2 ubiquitin-conjugating enzyme]-L-cysteine + N(6)-ubiquitinyl-[acceptor protein]-L-lysine.</text>
        <dbReference type="EC" id="2.3.2.27"/>
    </reaction>
</comment>
<evidence type="ECO:0000256" key="5">
    <source>
        <dbReference type="ARBA" id="ARBA00022588"/>
    </source>
</evidence>
<dbReference type="EC" id="2.3.2.27" evidence="4"/>
<comment type="pathway">
    <text evidence="2">Protein modification; protein ubiquitination.</text>
</comment>
<keyword evidence="6" id="KW-0808">Transferase</keyword>
<evidence type="ECO:0000313" key="24">
    <source>
        <dbReference type="Ensembl" id="ENSPNYP00000012285.1"/>
    </source>
</evidence>
<dbReference type="CDD" id="cd19838">
    <property type="entry name" value="Bbox1_TRIM8_C-V"/>
    <property type="match status" value="1"/>
</dbReference>
<reference evidence="24" key="1">
    <citation type="submission" date="2023-09" db="UniProtKB">
        <authorList>
            <consortium name="Ensembl"/>
        </authorList>
    </citation>
    <scope>IDENTIFICATION</scope>
</reference>
<evidence type="ECO:0000256" key="1">
    <source>
        <dbReference type="ARBA" id="ARBA00000900"/>
    </source>
</evidence>
<comment type="subunit">
    <text evidence="15">Homodimer. Interacts with SOCS1 (via) SH2 domain and SOCS box. Interacts with HSP90AB1; prevents nucleus translocation of phosphorylated STAT3 and HSP90AB1. Interacts with MAP3K7/TAK1. Interacts with PIAS3. Interacts with TICAM1. Interacts with TRIM15; this interaction prevents TRIM8 cytoplasmic translocation.</text>
</comment>
<accession>A0A3B4FNU7</accession>
<dbReference type="Pfam" id="PF13445">
    <property type="entry name" value="zf-RING_UBOX"/>
    <property type="match status" value="1"/>
</dbReference>
<dbReference type="GO" id="GO:0045087">
    <property type="term" value="P:innate immune response"/>
    <property type="evidence" value="ECO:0007669"/>
    <property type="project" value="UniProtKB-KW"/>
</dbReference>
<evidence type="ECO:0000256" key="2">
    <source>
        <dbReference type="ARBA" id="ARBA00004906"/>
    </source>
</evidence>
<keyword evidence="13 22" id="KW-0175">Coiled coil</keyword>
<evidence type="ECO:0000256" key="15">
    <source>
        <dbReference type="ARBA" id="ARBA00063059"/>
    </source>
</evidence>
<dbReference type="Ensembl" id="ENSPNYT00000012584.1">
    <property type="protein sequence ID" value="ENSPNYP00000012285.1"/>
    <property type="gene ID" value="ENSPNYG00000009313.1"/>
</dbReference>
<evidence type="ECO:0000313" key="26">
    <source>
        <dbReference type="RefSeq" id="XP_005743929.1"/>
    </source>
</evidence>
<dbReference type="InterPro" id="IPR017907">
    <property type="entry name" value="Znf_RING_CS"/>
</dbReference>
<organism evidence="24">
    <name type="scientific">Pundamilia nyererei</name>
    <dbReference type="NCBI Taxonomy" id="303518"/>
    <lineage>
        <taxon>Eukaryota</taxon>
        <taxon>Metazoa</taxon>
        <taxon>Chordata</taxon>
        <taxon>Craniata</taxon>
        <taxon>Vertebrata</taxon>
        <taxon>Euteleostomi</taxon>
        <taxon>Actinopterygii</taxon>
        <taxon>Neopterygii</taxon>
        <taxon>Teleostei</taxon>
        <taxon>Neoteleostei</taxon>
        <taxon>Acanthomorphata</taxon>
        <taxon>Ovalentaria</taxon>
        <taxon>Cichlomorphae</taxon>
        <taxon>Cichliformes</taxon>
        <taxon>Cichlidae</taxon>
        <taxon>African cichlids</taxon>
        <taxon>Pseudocrenilabrinae</taxon>
        <taxon>Haplochromini</taxon>
        <taxon>Pundamilia</taxon>
    </lineage>
</organism>
<comment type="similarity">
    <text evidence="3">Belongs to the TRIM/RBCC family.</text>
</comment>
<evidence type="ECO:0000256" key="6">
    <source>
        <dbReference type="ARBA" id="ARBA00022679"/>
    </source>
</evidence>
<keyword evidence="11" id="KW-0862">Zinc</keyword>
<dbReference type="GeneID" id="102200230"/>
<dbReference type="InterPro" id="IPR027370">
    <property type="entry name" value="Znf-RING_euk"/>
</dbReference>
<dbReference type="GO" id="GO:0044790">
    <property type="term" value="P:suppression of viral release by host"/>
    <property type="evidence" value="ECO:0007669"/>
    <property type="project" value="UniProtKB-ARBA"/>
</dbReference>
<evidence type="ECO:0000256" key="13">
    <source>
        <dbReference type="ARBA" id="ARBA00023054"/>
    </source>
</evidence>
<dbReference type="STRING" id="303518.ENSPNYP00000012285"/>
<keyword evidence="10" id="KW-0833">Ubl conjugation pathway</keyword>
<reference evidence="26" key="2">
    <citation type="submission" date="2025-04" db="UniProtKB">
        <authorList>
            <consortium name="RefSeq"/>
        </authorList>
    </citation>
    <scope>IDENTIFICATION</scope>
</reference>
<dbReference type="RefSeq" id="XP_005743929.1">
    <property type="nucleotide sequence ID" value="XM_005743872.2"/>
</dbReference>
<gene>
    <name evidence="26" type="primary">LOC102200230</name>
</gene>
<keyword evidence="25" id="KW-1185">Reference proteome</keyword>
<comment type="function">
    <text evidence="14">E3 ubiquitin-protein ligase that participates in multiple biological processes including cell survival, differentiation, apoptosis, and in particular, the innate immune response. Participates in the activation of interferon-gamma signaling by promoting proteasomal degradation of the repressor SOCS1. Plays a positive role in the TNFalpha and IL-1beta signaling pathways. Mechanistically, induces the 'Lys-63'-linked polyubiquitination of MAP3K7/TAK1 component leading to the activation of NF-kappa-B. Also modulates STAT3 activity through negative regulation of PIAS3, either by degradation of PIAS3 through the ubiquitin-proteasome pathway or exclusion of PIAS3 from the nucleus. Negatively regulates TLR3/4-mediated innate immune response by catalyzing 'Lys-6'- and 'Lys-33'-linked polyubiquitination of TICAM1 and thereby disrupting the TICAM1-TBK1 interaction.</text>
</comment>
<keyword evidence="12" id="KW-0391">Immunity</keyword>
<evidence type="ECO:0000256" key="9">
    <source>
        <dbReference type="ARBA" id="ARBA00022771"/>
    </source>
</evidence>
<dbReference type="PANTHER" id="PTHR25465">
    <property type="entry name" value="B-BOX DOMAIN CONTAINING"/>
    <property type="match status" value="1"/>
</dbReference>
<dbReference type="PROSITE" id="PS50089">
    <property type="entry name" value="ZF_RING_2"/>
    <property type="match status" value="1"/>
</dbReference>
<dbReference type="SMART" id="SM00184">
    <property type="entry name" value="RING"/>
    <property type="match status" value="1"/>
</dbReference>
<dbReference type="Proteomes" id="UP000695023">
    <property type="component" value="Unplaced"/>
</dbReference>
<dbReference type="GO" id="GO:0005634">
    <property type="term" value="C:nucleus"/>
    <property type="evidence" value="ECO:0007669"/>
    <property type="project" value="UniProtKB-ARBA"/>
</dbReference>
<evidence type="ECO:0000256" key="19">
    <source>
        <dbReference type="ARBA" id="ARBA00079717"/>
    </source>
</evidence>
<feature type="domain" description="RING-type" evidence="23">
    <location>
        <begin position="15"/>
        <end position="56"/>
    </location>
</feature>
<evidence type="ECO:0000256" key="16">
    <source>
        <dbReference type="ARBA" id="ARBA00074094"/>
    </source>
</evidence>
<dbReference type="PANTHER" id="PTHR25465:SF19">
    <property type="entry name" value="E3 UBIQUITIN-PROTEIN LIGASE TRIM8"/>
    <property type="match status" value="1"/>
</dbReference>
<dbReference type="SUPFAM" id="SSF57850">
    <property type="entry name" value="RING/U-box"/>
    <property type="match status" value="1"/>
</dbReference>
<dbReference type="AlphaFoldDB" id="A0A3B4FNU7"/>